<dbReference type="InParanoid" id="A0A068TPS3"/>
<dbReference type="Gramene" id="CDO97939">
    <property type="protein sequence ID" value="CDO97939"/>
    <property type="gene ID" value="GSCOC_T00021888001"/>
</dbReference>
<gene>
    <name evidence="1" type="ORF">GSCOC_T00021888001</name>
</gene>
<proteinExistence type="predicted"/>
<organism evidence="1 2">
    <name type="scientific">Coffea canephora</name>
    <name type="common">Robusta coffee</name>
    <dbReference type="NCBI Taxonomy" id="49390"/>
    <lineage>
        <taxon>Eukaryota</taxon>
        <taxon>Viridiplantae</taxon>
        <taxon>Streptophyta</taxon>
        <taxon>Embryophyta</taxon>
        <taxon>Tracheophyta</taxon>
        <taxon>Spermatophyta</taxon>
        <taxon>Magnoliopsida</taxon>
        <taxon>eudicotyledons</taxon>
        <taxon>Gunneridae</taxon>
        <taxon>Pentapetalae</taxon>
        <taxon>asterids</taxon>
        <taxon>lamiids</taxon>
        <taxon>Gentianales</taxon>
        <taxon>Rubiaceae</taxon>
        <taxon>Ixoroideae</taxon>
        <taxon>Gardenieae complex</taxon>
        <taxon>Bertiereae - Coffeeae clade</taxon>
        <taxon>Coffeeae</taxon>
        <taxon>Coffea</taxon>
    </lineage>
</organism>
<evidence type="ECO:0000313" key="1">
    <source>
        <dbReference type="EMBL" id="CDO97939.1"/>
    </source>
</evidence>
<dbReference type="Proteomes" id="UP000295252">
    <property type="component" value="Chromosome VI"/>
</dbReference>
<name>A0A068TPS3_COFCA</name>
<accession>A0A068TPS3</accession>
<keyword evidence="2" id="KW-1185">Reference proteome</keyword>
<dbReference type="AlphaFoldDB" id="A0A068TPS3"/>
<sequence>MFTYFLDGREGKEELGLSITGSSLVKKIESWELLSDFLMLLSLYSAAQKGISNE</sequence>
<reference evidence="2" key="1">
    <citation type="journal article" date="2014" name="Science">
        <title>The coffee genome provides insight into the convergent evolution of caffeine biosynthesis.</title>
        <authorList>
            <person name="Denoeud F."/>
            <person name="Carretero-Paulet L."/>
            <person name="Dereeper A."/>
            <person name="Droc G."/>
            <person name="Guyot R."/>
            <person name="Pietrella M."/>
            <person name="Zheng C."/>
            <person name="Alberti A."/>
            <person name="Anthony F."/>
            <person name="Aprea G."/>
            <person name="Aury J.M."/>
            <person name="Bento P."/>
            <person name="Bernard M."/>
            <person name="Bocs S."/>
            <person name="Campa C."/>
            <person name="Cenci A."/>
            <person name="Combes M.C."/>
            <person name="Crouzillat D."/>
            <person name="Da Silva C."/>
            <person name="Daddiego L."/>
            <person name="De Bellis F."/>
            <person name="Dussert S."/>
            <person name="Garsmeur O."/>
            <person name="Gayraud T."/>
            <person name="Guignon V."/>
            <person name="Jahn K."/>
            <person name="Jamilloux V."/>
            <person name="Joet T."/>
            <person name="Labadie K."/>
            <person name="Lan T."/>
            <person name="Leclercq J."/>
            <person name="Lepelley M."/>
            <person name="Leroy T."/>
            <person name="Li L.T."/>
            <person name="Librado P."/>
            <person name="Lopez L."/>
            <person name="Munoz A."/>
            <person name="Noel B."/>
            <person name="Pallavicini A."/>
            <person name="Perrotta G."/>
            <person name="Poncet V."/>
            <person name="Pot D."/>
            <person name="Priyono X."/>
            <person name="Rigoreau M."/>
            <person name="Rouard M."/>
            <person name="Rozas J."/>
            <person name="Tranchant-Dubreuil C."/>
            <person name="VanBuren R."/>
            <person name="Zhang Q."/>
            <person name="Andrade A.C."/>
            <person name="Argout X."/>
            <person name="Bertrand B."/>
            <person name="de Kochko A."/>
            <person name="Graziosi G."/>
            <person name="Henry R.J."/>
            <person name="Jayarama X."/>
            <person name="Ming R."/>
            <person name="Nagai C."/>
            <person name="Rounsley S."/>
            <person name="Sankoff D."/>
            <person name="Giuliano G."/>
            <person name="Albert V.A."/>
            <person name="Wincker P."/>
            <person name="Lashermes P."/>
        </authorList>
    </citation>
    <scope>NUCLEOTIDE SEQUENCE [LARGE SCALE GENOMIC DNA]</scope>
    <source>
        <strain evidence="2">cv. DH200-94</strain>
    </source>
</reference>
<evidence type="ECO:0000313" key="2">
    <source>
        <dbReference type="Proteomes" id="UP000295252"/>
    </source>
</evidence>
<dbReference type="EMBL" id="HG739086">
    <property type="protein sequence ID" value="CDO97939.1"/>
    <property type="molecule type" value="Genomic_DNA"/>
</dbReference>
<protein>
    <submittedName>
        <fullName evidence="1">Uncharacterized protein</fullName>
    </submittedName>
</protein>